<comment type="function">
    <text evidence="1 10">Catalyzes the ATP-dependent condensation of GlcN-Ins and L-cysteine to form L-Cys-GlcN-Ins.</text>
</comment>
<dbReference type="Pfam" id="PF01406">
    <property type="entry name" value="tRNA-synt_1e"/>
    <property type="match status" value="1"/>
</dbReference>
<feature type="compositionally biased region" description="Pro residues" evidence="11">
    <location>
        <begin position="1"/>
        <end position="10"/>
    </location>
</feature>
<feature type="region of interest" description="Disordered" evidence="11">
    <location>
        <begin position="1"/>
        <end position="21"/>
    </location>
</feature>
<dbReference type="PANTHER" id="PTHR10890">
    <property type="entry name" value="CYSTEINYL-TRNA SYNTHETASE"/>
    <property type="match status" value="1"/>
</dbReference>
<evidence type="ECO:0000256" key="10">
    <source>
        <dbReference type="HAMAP-Rule" id="MF_01697"/>
    </source>
</evidence>
<evidence type="ECO:0000256" key="9">
    <source>
        <dbReference type="ARBA" id="ARBA00048350"/>
    </source>
</evidence>
<feature type="binding site" evidence="10">
    <location>
        <position position="286"/>
    </location>
    <ligand>
        <name>L-cysteinyl-5'-AMP</name>
        <dbReference type="ChEBI" id="CHEBI:144924"/>
    </ligand>
</feature>
<proteinExistence type="inferred from homology"/>
<gene>
    <name evidence="10 13" type="primary">mshC</name>
    <name evidence="13" type="ORF">ACFPJ6_02510</name>
</gene>
<dbReference type="Gene3D" id="3.40.50.620">
    <property type="entry name" value="HUPs"/>
    <property type="match status" value="1"/>
</dbReference>
<feature type="short sequence motif" description="'HIGH' region" evidence="10">
    <location>
        <begin position="45"/>
        <end position="55"/>
    </location>
</feature>
<feature type="binding site" evidence="10">
    <location>
        <begin position="253"/>
        <end position="255"/>
    </location>
    <ligand>
        <name>L-cysteinyl-5'-AMP</name>
        <dbReference type="ChEBI" id="CHEBI:144924"/>
    </ligand>
</feature>
<dbReference type="PRINTS" id="PR00983">
    <property type="entry name" value="TRNASYNTHCYS"/>
</dbReference>
<comment type="catalytic activity">
    <reaction evidence="9 10">
        <text>1D-myo-inositol 2-amino-2-deoxy-alpha-D-glucopyranoside + L-cysteine + ATP = 1D-myo-inositol 2-(L-cysteinylamino)-2-deoxy-alpha-D-glucopyranoside + AMP + diphosphate + H(+)</text>
        <dbReference type="Rhea" id="RHEA:26176"/>
        <dbReference type="ChEBI" id="CHEBI:15378"/>
        <dbReference type="ChEBI" id="CHEBI:30616"/>
        <dbReference type="ChEBI" id="CHEBI:33019"/>
        <dbReference type="ChEBI" id="CHEBI:35235"/>
        <dbReference type="ChEBI" id="CHEBI:58886"/>
        <dbReference type="ChEBI" id="CHEBI:58887"/>
        <dbReference type="ChEBI" id="CHEBI:456215"/>
        <dbReference type="EC" id="6.3.1.13"/>
    </reaction>
</comment>
<dbReference type="GO" id="GO:0035446">
    <property type="term" value="F:cysteine-glucosaminylinositol ligase activity"/>
    <property type="evidence" value="ECO:0007669"/>
    <property type="project" value="UniProtKB-EC"/>
</dbReference>
<evidence type="ECO:0000256" key="3">
    <source>
        <dbReference type="ARBA" id="ARBA00011245"/>
    </source>
</evidence>
<keyword evidence="8 10" id="KW-0067">ATP-binding</keyword>
<dbReference type="InterPro" id="IPR014729">
    <property type="entry name" value="Rossmann-like_a/b/a_fold"/>
</dbReference>
<dbReference type="EMBL" id="JBHSLD010000004">
    <property type="protein sequence ID" value="MFC5379653.1"/>
    <property type="molecule type" value="Genomic_DNA"/>
</dbReference>
<dbReference type="PANTHER" id="PTHR10890:SF3">
    <property type="entry name" value="CYSTEINE--TRNA LIGASE, CYTOPLASMIC"/>
    <property type="match status" value="1"/>
</dbReference>
<dbReference type="Proteomes" id="UP001596122">
    <property type="component" value="Unassembled WGS sequence"/>
</dbReference>
<feature type="domain" description="tRNA synthetases class I catalytic" evidence="12">
    <location>
        <begin position="32"/>
        <end position="333"/>
    </location>
</feature>
<feature type="short sequence motif" description="'KMSKS' region" evidence="10">
    <location>
        <begin position="292"/>
        <end position="296"/>
    </location>
</feature>
<protein>
    <recommendedName>
        <fullName evidence="10">L-cysteine:1D-myo-inositol 2-amino-2-deoxy-alpha-D-glucopyranoside ligase</fullName>
        <shortName evidence="10">L-Cys:GlcN-Ins ligase</shortName>
        <ecNumber evidence="10">6.3.1.13</ecNumber>
    </recommendedName>
    <alternativeName>
        <fullName evidence="10">Mycothiol ligase</fullName>
        <shortName evidence="10">MSH ligase</shortName>
    </alternativeName>
</protein>
<dbReference type="Gene3D" id="1.20.120.640">
    <property type="entry name" value="Anticodon-binding domain of a subclass of class I aminoacyl-tRNA synthetases"/>
    <property type="match status" value="1"/>
</dbReference>
<comment type="caution">
    <text evidence="13">The sequence shown here is derived from an EMBL/GenBank/DDBJ whole genome shotgun (WGS) entry which is preliminary data.</text>
</comment>
<feature type="binding site" evidence="10">
    <location>
        <position position="236"/>
    </location>
    <ligand>
        <name>Zn(2+)</name>
        <dbReference type="ChEBI" id="CHEBI:29105"/>
    </ligand>
</feature>
<sequence>MRSWPPPSRPALPGTGRPVRLHDTATGRAAAPVTAGRAGLYVCGITPYDAAHLGHAATYVAFDLLVRSWLDAGLDVTYVQNVTDVDDPLLERAAQTGVDWQELAESQLDVYRDDMAALAVLPPDALVGVTEVVDEVGALVRRLEEAGAGYRVPQPDDPAAPADVYFDVGADVDFGAVSGLDRERMLALSAERGGDPDREGKKDPLDPLLWRGARPGEPSWHVDGLPPGRPGWHVECVAIATNRLAPVHVQGGGSDLVFPHHEMGASHAHALGIRPYAHSYAHAGMVGLHGEKMSKSKGNLEFVHRLVATGVPAAAVRLALLAHHYREDWTWEDADAGRAVARLDRWRAAVSHEGGPEADSTLAAVRDALADDLDAPAALRAVDAWCERQERGEGPVELGAPGLVARAADGLLGVRL</sequence>
<evidence type="ECO:0000256" key="6">
    <source>
        <dbReference type="ARBA" id="ARBA00022741"/>
    </source>
</evidence>
<feature type="short sequence motif" description="'ERGGDP' region" evidence="10">
    <location>
        <begin position="191"/>
        <end position="196"/>
    </location>
</feature>
<comment type="cofactor">
    <cofactor evidence="10">
        <name>Zn(2+)</name>
        <dbReference type="ChEBI" id="CHEBI:29105"/>
    </cofactor>
    <text evidence="10">Binds 1 zinc ion per subunit.</text>
</comment>
<dbReference type="InterPro" id="IPR024909">
    <property type="entry name" value="Cys-tRNA/MSH_ligase"/>
</dbReference>
<feature type="binding site" evidence="10">
    <location>
        <begin position="43"/>
        <end position="46"/>
    </location>
    <ligand>
        <name>L-cysteinyl-5'-AMP</name>
        <dbReference type="ChEBI" id="CHEBI:144924"/>
    </ligand>
</feature>
<comment type="subunit">
    <text evidence="3 10">Monomer.</text>
</comment>
<feature type="binding site" evidence="10">
    <location>
        <position position="232"/>
    </location>
    <ligand>
        <name>L-cysteinyl-5'-AMP</name>
        <dbReference type="ChEBI" id="CHEBI:144924"/>
    </ligand>
</feature>
<name>A0ABW0GJH8_9MICO</name>
<keyword evidence="5 10" id="KW-0479">Metal-binding</keyword>
<keyword evidence="4 10" id="KW-0436">Ligase</keyword>
<evidence type="ECO:0000256" key="7">
    <source>
        <dbReference type="ARBA" id="ARBA00022833"/>
    </source>
</evidence>
<feature type="binding site" evidence="10">
    <location>
        <position position="260"/>
    </location>
    <ligand>
        <name>Zn(2+)</name>
        <dbReference type="ChEBI" id="CHEBI:29105"/>
    </ligand>
</feature>
<dbReference type="HAMAP" id="MF_01697">
    <property type="entry name" value="MshC"/>
    <property type="match status" value="1"/>
</dbReference>
<keyword evidence="6 10" id="KW-0547">Nucleotide-binding</keyword>
<dbReference type="SUPFAM" id="SSF52374">
    <property type="entry name" value="Nucleotidylyl transferase"/>
    <property type="match status" value="1"/>
</dbReference>
<evidence type="ECO:0000256" key="5">
    <source>
        <dbReference type="ARBA" id="ARBA00022723"/>
    </source>
</evidence>
<dbReference type="InterPro" id="IPR032678">
    <property type="entry name" value="tRNA-synt_1_cat_dom"/>
</dbReference>
<evidence type="ECO:0000256" key="8">
    <source>
        <dbReference type="ARBA" id="ARBA00022840"/>
    </source>
</evidence>
<dbReference type="InterPro" id="IPR017812">
    <property type="entry name" value="Mycothiol_ligase_MshC"/>
</dbReference>
<feature type="binding site" evidence="10">
    <location>
        <position position="43"/>
    </location>
    <ligand>
        <name>Zn(2+)</name>
        <dbReference type="ChEBI" id="CHEBI:29105"/>
    </ligand>
</feature>
<dbReference type="NCBIfam" id="TIGR03447">
    <property type="entry name" value="mycothiol_MshC"/>
    <property type="match status" value="1"/>
</dbReference>
<feature type="binding site" evidence="10">
    <location>
        <begin position="81"/>
        <end position="83"/>
    </location>
    <ligand>
        <name>L-cysteinyl-5'-AMP</name>
        <dbReference type="ChEBI" id="CHEBI:144924"/>
    </ligand>
</feature>
<dbReference type="EC" id="6.3.1.13" evidence="10"/>
<reference evidence="14" key="1">
    <citation type="journal article" date="2019" name="Int. J. Syst. Evol. Microbiol.">
        <title>The Global Catalogue of Microorganisms (GCM) 10K type strain sequencing project: providing services to taxonomists for standard genome sequencing and annotation.</title>
        <authorList>
            <consortium name="The Broad Institute Genomics Platform"/>
            <consortium name="The Broad Institute Genome Sequencing Center for Infectious Disease"/>
            <person name="Wu L."/>
            <person name="Ma J."/>
        </authorList>
    </citation>
    <scope>NUCLEOTIDE SEQUENCE [LARGE SCALE GENOMIC DNA]</scope>
    <source>
        <strain evidence="14">CCUG 43114</strain>
    </source>
</reference>
<dbReference type="RefSeq" id="WP_340268872.1">
    <property type="nucleotide sequence ID" value="NZ_JBBEOG010000003.1"/>
</dbReference>
<evidence type="ECO:0000256" key="1">
    <source>
        <dbReference type="ARBA" id="ARBA00003679"/>
    </source>
</evidence>
<evidence type="ECO:0000256" key="2">
    <source>
        <dbReference type="ARBA" id="ARBA00007723"/>
    </source>
</evidence>
<feature type="binding site" evidence="10">
    <location>
        <position position="58"/>
    </location>
    <ligand>
        <name>L-cysteinyl-5'-AMP</name>
        <dbReference type="ChEBI" id="CHEBI:144924"/>
    </ligand>
</feature>
<keyword evidence="7 10" id="KW-0862">Zinc</keyword>
<comment type="similarity">
    <text evidence="2 10">Belongs to the class-I aminoacyl-tRNA synthetase family. MshC subfamily.</text>
</comment>
<organism evidence="13 14">
    <name type="scientific">Aquipuribacter nitratireducens</name>
    <dbReference type="NCBI Taxonomy" id="650104"/>
    <lineage>
        <taxon>Bacteria</taxon>
        <taxon>Bacillati</taxon>
        <taxon>Actinomycetota</taxon>
        <taxon>Actinomycetes</taxon>
        <taxon>Micrococcales</taxon>
        <taxon>Intrasporangiaceae</taxon>
        <taxon>Aquipuribacter</taxon>
    </lineage>
</organism>
<evidence type="ECO:0000259" key="12">
    <source>
        <dbReference type="Pfam" id="PF01406"/>
    </source>
</evidence>
<evidence type="ECO:0000256" key="4">
    <source>
        <dbReference type="ARBA" id="ARBA00022598"/>
    </source>
</evidence>
<evidence type="ECO:0000313" key="13">
    <source>
        <dbReference type="EMBL" id="MFC5379653.1"/>
    </source>
</evidence>
<keyword evidence="14" id="KW-1185">Reference proteome</keyword>
<accession>A0ABW0GJH8</accession>
<evidence type="ECO:0000313" key="14">
    <source>
        <dbReference type="Proteomes" id="UP001596122"/>
    </source>
</evidence>
<evidence type="ECO:0000256" key="11">
    <source>
        <dbReference type="SAM" id="MobiDB-lite"/>
    </source>
</evidence>